<organism evidence="2 3">
    <name type="scientific">Nocardia camponoti</name>
    <dbReference type="NCBI Taxonomy" id="1616106"/>
    <lineage>
        <taxon>Bacteria</taxon>
        <taxon>Bacillati</taxon>
        <taxon>Actinomycetota</taxon>
        <taxon>Actinomycetes</taxon>
        <taxon>Mycobacteriales</taxon>
        <taxon>Nocardiaceae</taxon>
        <taxon>Nocardia</taxon>
    </lineage>
</organism>
<feature type="domain" description="NAD(P)-binding" evidence="1">
    <location>
        <begin position="6"/>
        <end position="108"/>
    </location>
</feature>
<protein>
    <recommendedName>
        <fullName evidence="1">NAD(P)-binding domain-containing protein</fullName>
    </recommendedName>
</protein>
<evidence type="ECO:0000313" key="2">
    <source>
        <dbReference type="EMBL" id="GGK39334.1"/>
    </source>
</evidence>
<sequence>MIIVTGATGNIGSALITSLAESGEDVRAVSRGARPVELPAGVDHAVADLGDLTSFASALTGGDALFLLITGEQLMTGPDPVDVVKAAAAAGISRAVFVSSQGAVTRPGVPGYARSLAFERAFGLKPPSRGSGLGGRRRLILLGGLTLRSETPDEGDRQRLAQFCAPQASVAML</sequence>
<gene>
    <name evidence="2" type="ORF">GCM10011591_08730</name>
</gene>
<comment type="caution">
    <text evidence="2">The sequence shown here is derived from an EMBL/GenBank/DDBJ whole genome shotgun (WGS) entry which is preliminary data.</text>
</comment>
<proteinExistence type="predicted"/>
<dbReference type="RefSeq" id="WP_188827476.1">
    <property type="nucleotide sequence ID" value="NZ_BMMW01000001.1"/>
</dbReference>
<dbReference type="SUPFAM" id="SSF51735">
    <property type="entry name" value="NAD(P)-binding Rossmann-fold domains"/>
    <property type="match status" value="1"/>
</dbReference>
<dbReference type="InterPro" id="IPR016040">
    <property type="entry name" value="NAD(P)-bd_dom"/>
</dbReference>
<evidence type="ECO:0000313" key="3">
    <source>
        <dbReference type="Proteomes" id="UP000612956"/>
    </source>
</evidence>
<dbReference type="Proteomes" id="UP000612956">
    <property type="component" value="Unassembled WGS sequence"/>
</dbReference>
<evidence type="ECO:0000259" key="1">
    <source>
        <dbReference type="Pfam" id="PF13460"/>
    </source>
</evidence>
<dbReference type="AlphaFoldDB" id="A0A917V569"/>
<keyword evidence="3" id="KW-1185">Reference proteome</keyword>
<dbReference type="EMBL" id="BMMW01000001">
    <property type="protein sequence ID" value="GGK39334.1"/>
    <property type="molecule type" value="Genomic_DNA"/>
</dbReference>
<accession>A0A917V569</accession>
<dbReference type="Pfam" id="PF13460">
    <property type="entry name" value="NAD_binding_10"/>
    <property type="match status" value="1"/>
</dbReference>
<reference evidence="2" key="1">
    <citation type="journal article" date="2014" name="Int. J. Syst. Evol. Microbiol.">
        <title>Complete genome sequence of Corynebacterium casei LMG S-19264T (=DSM 44701T), isolated from a smear-ripened cheese.</title>
        <authorList>
            <consortium name="US DOE Joint Genome Institute (JGI-PGF)"/>
            <person name="Walter F."/>
            <person name="Albersmeier A."/>
            <person name="Kalinowski J."/>
            <person name="Ruckert C."/>
        </authorList>
    </citation>
    <scope>NUCLEOTIDE SEQUENCE</scope>
    <source>
        <strain evidence="2">CGMCC 4.7278</strain>
    </source>
</reference>
<dbReference type="Gene3D" id="3.40.50.720">
    <property type="entry name" value="NAD(P)-binding Rossmann-like Domain"/>
    <property type="match status" value="1"/>
</dbReference>
<name>A0A917V569_9NOCA</name>
<dbReference type="InterPro" id="IPR036291">
    <property type="entry name" value="NAD(P)-bd_dom_sf"/>
</dbReference>
<reference evidence="2" key="2">
    <citation type="submission" date="2020-09" db="EMBL/GenBank/DDBJ databases">
        <authorList>
            <person name="Sun Q."/>
            <person name="Zhou Y."/>
        </authorList>
    </citation>
    <scope>NUCLEOTIDE SEQUENCE</scope>
    <source>
        <strain evidence="2">CGMCC 4.7278</strain>
    </source>
</reference>